<comment type="caution">
    <text evidence="2">The sequence shown here is derived from an EMBL/GenBank/DDBJ whole genome shotgun (WGS) entry which is preliminary data.</text>
</comment>
<evidence type="ECO:0000313" key="3">
    <source>
        <dbReference type="Proteomes" id="UP001211907"/>
    </source>
</evidence>
<dbReference type="Pfam" id="PF13840">
    <property type="entry name" value="ACT_7"/>
    <property type="match status" value="1"/>
</dbReference>
<keyword evidence="3" id="KW-1185">Reference proteome</keyword>
<dbReference type="PANTHER" id="PTHR31131:SF6">
    <property type="entry name" value="CASTOR ACT DOMAIN-CONTAINING PROTEIN"/>
    <property type="match status" value="1"/>
</dbReference>
<accession>A0AAD5T997</accession>
<dbReference type="InterPro" id="IPR027795">
    <property type="entry name" value="CASTOR_ACT_dom"/>
</dbReference>
<name>A0AAD5T997_9FUNG</name>
<dbReference type="GO" id="GO:0006520">
    <property type="term" value="P:amino acid metabolic process"/>
    <property type="evidence" value="ECO:0007669"/>
    <property type="project" value="UniProtKB-ARBA"/>
</dbReference>
<evidence type="ECO:0000313" key="2">
    <source>
        <dbReference type="EMBL" id="KAJ3127884.1"/>
    </source>
</evidence>
<feature type="domain" description="CASTOR ACT" evidence="1">
    <location>
        <begin position="92"/>
        <end position="150"/>
    </location>
</feature>
<proteinExistence type="predicted"/>
<dbReference type="Gene3D" id="3.30.2130.10">
    <property type="entry name" value="VC0802-like"/>
    <property type="match status" value="1"/>
</dbReference>
<dbReference type="Proteomes" id="UP001211907">
    <property type="component" value="Unassembled WGS sequence"/>
</dbReference>
<dbReference type="AlphaFoldDB" id="A0AAD5T997"/>
<dbReference type="InterPro" id="IPR051719">
    <property type="entry name" value="CASTOR_mTORC1"/>
</dbReference>
<dbReference type="PANTHER" id="PTHR31131">
    <property type="entry name" value="CHROMOSOME 1, WHOLE GENOME SHOTGUN SEQUENCE"/>
    <property type="match status" value="1"/>
</dbReference>
<sequence>MMTDKTKQTLELTQLPDLYKIARWDAKTAGTVAGQVAGRLAQRIVEALGTTGDSQRMDQQQMYSLSVTSTEVSLVFPAALEAEIGLEEASIEAPYTAFVVHGPLDFALVGILAVLTTALAKAAVSVFAVSTFDTDYILVKSDKAFVAAEAWKSVSDSFLIKVNVAQ</sequence>
<evidence type="ECO:0000259" key="1">
    <source>
        <dbReference type="Pfam" id="PF13840"/>
    </source>
</evidence>
<dbReference type="SUPFAM" id="SSF55021">
    <property type="entry name" value="ACT-like"/>
    <property type="match status" value="1"/>
</dbReference>
<dbReference type="EMBL" id="JADGJH010000489">
    <property type="protein sequence ID" value="KAJ3127884.1"/>
    <property type="molecule type" value="Genomic_DNA"/>
</dbReference>
<dbReference type="InterPro" id="IPR045865">
    <property type="entry name" value="ACT-like_dom_sf"/>
</dbReference>
<organism evidence="2 3">
    <name type="scientific">Physocladia obscura</name>
    <dbReference type="NCBI Taxonomy" id="109957"/>
    <lineage>
        <taxon>Eukaryota</taxon>
        <taxon>Fungi</taxon>
        <taxon>Fungi incertae sedis</taxon>
        <taxon>Chytridiomycota</taxon>
        <taxon>Chytridiomycota incertae sedis</taxon>
        <taxon>Chytridiomycetes</taxon>
        <taxon>Chytridiales</taxon>
        <taxon>Chytriomycetaceae</taxon>
        <taxon>Physocladia</taxon>
    </lineage>
</organism>
<protein>
    <recommendedName>
        <fullName evidence="1">CASTOR ACT domain-containing protein</fullName>
    </recommendedName>
</protein>
<gene>
    <name evidence="2" type="ORF">HK100_009488</name>
</gene>
<reference evidence="2" key="1">
    <citation type="submission" date="2020-05" db="EMBL/GenBank/DDBJ databases">
        <title>Phylogenomic resolution of chytrid fungi.</title>
        <authorList>
            <person name="Stajich J.E."/>
            <person name="Amses K."/>
            <person name="Simmons R."/>
            <person name="Seto K."/>
            <person name="Myers J."/>
            <person name="Bonds A."/>
            <person name="Quandt C.A."/>
            <person name="Barry K."/>
            <person name="Liu P."/>
            <person name="Grigoriev I."/>
            <person name="Longcore J.E."/>
            <person name="James T.Y."/>
        </authorList>
    </citation>
    <scope>NUCLEOTIDE SEQUENCE</scope>
    <source>
        <strain evidence="2">JEL0513</strain>
    </source>
</reference>
<dbReference type="GO" id="GO:0046394">
    <property type="term" value="P:carboxylic acid biosynthetic process"/>
    <property type="evidence" value="ECO:0007669"/>
    <property type="project" value="UniProtKB-ARBA"/>
</dbReference>